<dbReference type="PRINTS" id="PR00111">
    <property type="entry name" value="ABHYDROLASE"/>
</dbReference>
<dbReference type="Pfam" id="PF00561">
    <property type="entry name" value="Abhydrolase_1"/>
    <property type="match status" value="1"/>
</dbReference>
<dbReference type="Proteomes" id="UP000886607">
    <property type="component" value="Unassembled WGS sequence"/>
</dbReference>
<dbReference type="InterPro" id="IPR000073">
    <property type="entry name" value="AB_hydrolase_1"/>
</dbReference>
<dbReference type="SUPFAM" id="SSF53474">
    <property type="entry name" value="alpha/beta-Hydrolases"/>
    <property type="match status" value="1"/>
</dbReference>
<reference evidence="3" key="1">
    <citation type="submission" date="2019-08" db="EMBL/GenBank/DDBJ databases">
        <authorList>
            <person name="Ishikawa M."/>
            <person name="Suzuki T."/>
            <person name="Matsutani M."/>
        </authorList>
    </citation>
    <scope>NUCLEOTIDE SEQUENCE</scope>
    <source>
        <strain evidence="3">7C1</strain>
        <strain evidence="2">8C4</strain>
    </source>
</reference>
<evidence type="ECO:0000313" key="3">
    <source>
        <dbReference type="EMBL" id="GEQ53580.1"/>
    </source>
</evidence>
<comment type="caution">
    <text evidence="3">The sequence shown here is derived from an EMBL/GenBank/DDBJ whole genome shotgun (WGS) entry which is preliminary data.</text>
</comment>
<name>A0AAN4RLB4_9ENTE</name>
<gene>
    <name evidence="3" type="primary">hydD</name>
    <name evidence="2" type="ORF">TK11N_04240</name>
    <name evidence="3" type="ORF">TK2N_04240</name>
</gene>
<dbReference type="Gene3D" id="3.40.50.1820">
    <property type="entry name" value="alpha/beta hydrolase"/>
    <property type="match status" value="1"/>
</dbReference>
<dbReference type="EMBL" id="BKBQ01000005">
    <property type="protein sequence ID" value="GEQ53580.1"/>
    <property type="molecule type" value="Genomic_DNA"/>
</dbReference>
<evidence type="ECO:0000313" key="2">
    <source>
        <dbReference type="EMBL" id="GEQ48572.1"/>
    </source>
</evidence>
<keyword evidence="3" id="KW-0378">Hydrolase</keyword>
<dbReference type="AlphaFoldDB" id="A0AAN4RLB4"/>
<dbReference type="PANTHER" id="PTHR43433">
    <property type="entry name" value="HYDROLASE, ALPHA/BETA FOLD FAMILY PROTEIN"/>
    <property type="match status" value="1"/>
</dbReference>
<dbReference type="PANTHER" id="PTHR43433:SF5">
    <property type="entry name" value="AB HYDROLASE-1 DOMAIN-CONTAINING PROTEIN"/>
    <property type="match status" value="1"/>
</dbReference>
<dbReference type="RefSeq" id="WP_234754989.1">
    <property type="nucleotide sequence ID" value="NZ_BKBO01000005.1"/>
</dbReference>
<sequence>MFFNIQEKNITVNGIRMNYVVFGNGKIPLIILPGLGDGLKSVRGQSVSLAIFYREFAQKFRVYIFSRKNVLDEGYTTKDMAKDQKGALEKLGIDRFYLMGVSQGGMIAQHLAIDYPDMVEKLVLAVSISKPNDVFYNTISRWVELAKTTDYKNLIIDTCESTYTTKRLKLYRLIYPILSKVGKPKDFDRFLIQAKSCVTHNTYNELQEIKCPTLIAGGENDKIVGKEASEEMAKKISGSKLIIYKEFGHGAYEESKNFNQQVIGFLK</sequence>
<dbReference type="Proteomes" id="UP000886597">
    <property type="component" value="Unassembled WGS sequence"/>
</dbReference>
<evidence type="ECO:0000313" key="5">
    <source>
        <dbReference type="Proteomes" id="UP000886607"/>
    </source>
</evidence>
<dbReference type="InterPro" id="IPR029058">
    <property type="entry name" value="AB_hydrolase_fold"/>
</dbReference>
<feature type="domain" description="AB hydrolase-1" evidence="1">
    <location>
        <begin position="28"/>
        <end position="254"/>
    </location>
</feature>
<evidence type="ECO:0000259" key="1">
    <source>
        <dbReference type="Pfam" id="PF00561"/>
    </source>
</evidence>
<organism evidence="3 4">
    <name type="scientific">Tetragenococcus koreensis</name>
    <dbReference type="NCBI Taxonomy" id="290335"/>
    <lineage>
        <taxon>Bacteria</taxon>
        <taxon>Bacillati</taxon>
        <taxon>Bacillota</taxon>
        <taxon>Bacilli</taxon>
        <taxon>Lactobacillales</taxon>
        <taxon>Enterococcaceae</taxon>
        <taxon>Tetragenococcus</taxon>
    </lineage>
</organism>
<evidence type="ECO:0000313" key="4">
    <source>
        <dbReference type="Proteomes" id="UP000886597"/>
    </source>
</evidence>
<proteinExistence type="predicted"/>
<dbReference type="EMBL" id="BKBO01000005">
    <property type="protein sequence ID" value="GEQ48572.1"/>
    <property type="molecule type" value="Genomic_DNA"/>
</dbReference>
<accession>A0AAN4RLB4</accession>
<protein>
    <submittedName>
        <fullName evidence="3">Hydrolase</fullName>
    </submittedName>
</protein>
<reference evidence="3" key="2">
    <citation type="journal article" date="2020" name="Int. Dairy J.">
        <title>Lactic acid bacterial diversity in Brie cheese focusing on salt concentration and pH of isolation medium and characterisation of halophilic and alkaliphilic lactic acid bacterial isolates.</title>
        <authorList>
            <person name="Unno R."/>
            <person name="Matsutani M."/>
            <person name="Suzuki T."/>
            <person name="Kodama K."/>
            <person name="Matsushita H."/>
            <person name="Yamasato K."/>
            <person name="Koizumi Y."/>
            <person name="Ishikawa M."/>
        </authorList>
    </citation>
    <scope>NUCLEOTIDE SEQUENCE</scope>
    <source>
        <strain evidence="3">7C1</strain>
        <strain evidence="2">8C4</strain>
    </source>
</reference>
<dbReference type="InterPro" id="IPR050471">
    <property type="entry name" value="AB_hydrolase"/>
</dbReference>
<dbReference type="GO" id="GO:0016787">
    <property type="term" value="F:hydrolase activity"/>
    <property type="evidence" value="ECO:0007669"/>
    <property type="project" value="UniProtKB-KW"/>
</dbReference>
<keyword evidence="5" id="KW-1185">Reference proteome</keyword>